<reference evidence="3" key="1">
    <citation type="journal article" date="2019" name="Int. J. Syst. Evol. Microbiol.">
        <title>The Global Catalogue of Microorganisms (GCM) 10K type strain sequencing project: providing services to taxonomists for standard genome sequencing and annotation.</title>
        <authorList>
            <consortium name="The Broad Institute Genomics Platform"/>
            <consortium name="The Broad Institute Genome Sequencing Center for Infectious Disease"/>
            <person name="Wu L."/>
            <person name="Ma J."/>
        </authorList>
    </citation>
    <scope>NUCLEOTIDE SEQUENCE [LARGE SCALE GENOMIC DNA]</scope>
    <source>
        <strain evidence="3">KCTC 52660</strain>
    </source>
</reference>
<comment type="caution">
    <text evidence="2">The sequence shown here is derived from an EMBL/GenBank/DDBJ whole genome shotgun (WGS) entry which is preliminary data.</text>
</comment>
<dbReference type="Pfam" id="PF13692">
    <property type="entry name" value="Glyco_trans_1_4"/>
    <property type="match status" value="1"/>
</dbReference>
<evidence type="ECO:0000313" key="2">
    <source>
        <dbReference type="EMBL" id="MFC2993569.1"/>
    </source>
</evidence>
<accession>A0ABV7B8Z2</accession>
<evidence type="ECO:0000259" key="1">
    <source>
        <dbReference type="Pfam" id="PF13579"/>
    </source>
</evidence>
<organism evidence="2 3">
    <name type="scientific">Halomonas tibetensis</name>
    <dbReference type="NCBI Taxonomy" id="2259590"/>
    <lineage>
        <taxon>Bacteria</taxon>
        <taxon>Pseudomonadati</taxon>
        <taxon>Pseudomonadota</taxon>
        <taxon>Gammaproteobacteria</taxon>
        <taxon>Oceanospirillales</taxon>
        <taxon>Halomonadaceae</taxon>
        <taxon>Halomonas</taxon>
    </lineage>
</organism>
<dbReference type="Gene3D" id="3.40.50.2000">
    <property type="entry name" value="Glycogen Phosphorylase B"/>
    <property type="match status" value="2"/>
</dbReference>
<sequence length="396" mass="43794">MHRYYWPDTPPYAAMLRRIVASWRVAGHEVEVLSSQPSYKGELDNAKRSRHDDVDGVSVTRLSLPTEVGRPVVRMVNAVRLGGAVIWRAVTRRPDVIMISTAPPVLGGAAAALAAKLTGARFIYHCMDIHPEVGKVSGEFAHPLVYGALGRLDNWSCRQADPVVVLSHDMENTLRQRPGGERLAIKVLNNFSLPSENPLPDELPFEWPDEIFRVLFAGNVGRFQGLDSVVEAMGMLKERDDIEFVLMGEGAAKEMLRHKARELGARVRFLGHQPVEVAKAAMRHADAGFVSLTAGVYRYAYPSKTMTYLEQECPLIVAIEPESELASDVMAGGYGHIVQVGDSKALAELLTRLADDRSLCADMRIRAGEKAKTAFAEDVVLKQWIELLQASEVERE</sequence>
<evidence type="ECO:0000313" key="3">
    <source>
        <dbReference type="Proteomes" id="UP001595386"/>
    </source>
</evidence>
<protein>
    <submittedName>
        <fullName evidence="2">Glycosyltransferase family 4 protein</fullName>
    </submittedName>
</protein>
<dbReference type="RefSeq" id="WP_379761309.1">
    <property type="nucleotide sequence ID" value="NZ_JBHRSQ010000040.1"/>
</dbReference>
<dbReference type="Proteomes" id="UP001595386">
    <property type="component" value="Unassembled WGS sequence"/>
</dbReference>
<dbReference type="EMBL" id="JBHRSQ010000040">
    <property type="protein sequence ID" value="MFC2993569.1"/>
    <property type="molecule type" value="Genomic_DNA"/>
</dbReference>
<dbReference type="CDD" id="cd03794">
    <property type="entry name" value="GT4_WbuB-like"/>
    <property type="match status" value="1"/>
</dbReference>
<keyword evidence="3" id="KW-1185">Reference proteome</keyword>
<dbReference type="SUPFAM" id="SSF53756">
    <property type="entry name" value="UDP-Glycosyltransferase/glycogen phosphorylase"/>
    <property type="match status" value="1"/>
</dbReference>
<proteinExistence type="predicted"/>
<dbReference type="PANTHER" id="PTHR12526">
    <property type="entry name" value="GLYCOSYLTRANSFERASE"/>
    <property type="match status" value="1"/>
</dbReference>
<dbReference type="Pfam" id="PF13579">
    <property type="entry name" value="Glyco_trans_4_4"/>
    <property type="match status" value="1"/>
</dbReference>
<gene>
    <name evidence="2" type="ORF">ACFODV_16230</name>
</gene>
<name>A0ABV7B8Z2_9GAMM</name>
<feature type="domain" description="Glycosyltransferase subfamily 4-like N-terminal" evidence="1">
    <location>
        <begin position="14"/>
        <end position="186"/>
    </location>
</feature>
<dbReference type="InterPro" id="IPR028098">
    <property type="entry name" value="Glyco_trans_4-like_N"/>
</dbReference>